<proteinExistence type="predicted"/>
<name>A0A086ZHB9_9BIFI</name>
<accession>A0A086ZHB9</accession>
<dbReference type="EMBL" id="JGYP01000002">
    <property type="protein sequence ID" value="KFI45919.1"/>
    <property type="molecule type" value="Genomic_DNA"/>
</dbReference>
<reference evidence="1 2" key="1">
    <citation type="submission" date="2014-03" db="EMBL/GenBank/DDBJ databases">
        <title>Genomics of Bifidobacteria.</title>
        <authorList>
            <person name="Ventura M."/>
            <person name="Milani C."/>
            <person name="Lugli G.A."/>
        </authorList>
    </citation>
    <scope>NUCLEOTIDE SEQUENCE [LARGE SCALE GENOMIC DNA]</scope>
    <source>
        <strain evidence="1 2">DSM 22767</strain>
    </source>
</reference>
<evidence type="ECO:0000313" key="1">
    <source>
        <dbReference type="EMBL" id="KFI45919.1"/>
    </source>
</evidence>
<gene>
    <name evidence="1" type="ORF">BBOH_0726</name>
</gene>
<keyword evidence="2" id="KW-1185">Reference proteome</keyword>
<sequence length="81" mass="9337">MNGILSDATLQAIFNIEIAPILDSEITGPIKTIFRFSRFSKNMCRPEPNQNSDNIRINKDDIPLQRHIKSRLRSDNHRSDT</sequence>
<organism evidence="1 2">
    <name type="scientific">Bifidobacterium bohemicum DSM 22767</name>
    <dbReference type="NCBI Taxonomy" id="1437606"/>
    <lineage>
        <taxon>Bacteria</taxon>
        <taxon>Bacillati</taxon>
        <taxon>Actinomycetota</taxon>
        <taxon>Actinomycetes</taxon>
        <taxon>Bifidobacteriales</taxon>
        <taxon>Bifidobacteriaceae</taxon>
        <taxon>Bifidobacterium</taxon>
    </lineage>
</organism>
<protein>
    <submittedName>
        <fullName evidence="1">Uncharacterized protein</fullName>
    </submittedName>
</protein>
<dbReference type="Proteomes" id="UP000029096">
    <property type="component" value="Unassembled WGS sequence"/>
</dbReference>
<comment type="caution">
    <text evidence="1">The sequence shown here is derived from an EMBL/GenBank/DDBJ whole genome shotgun (WGS) entry which is preliminary data.</text>
</comment>
<dbReference type="AlphaFoldDB" id="A0A086ZHB9"/>
<evidence type="ECO:0000313" key="2">
    <source>
        <dbReference type="Proteomes" id="UP000029096"/>
    </source>
</evidence>